<dbReference type="Pfam" id="PF04075">
    <property type="entry name" value="F420H2_quin_red"/>
    <property type="match status" value="1"/>
</dbReference>
<dbReference type="Proteomes" id="UP000318380">
    <property type="component" value="Unassembled WGS sequence"/>
</dbReference>
<sequence>MYRGGRAGAVARILNRLSAKLYAAGLLLPSHAVTLEVTGRHTGRPVRLPVAITEYDGARYVVSMLGPDAHWVRNVRAAGGQVALHRRGRTAARLEEVPPADRAPILRQYLAVAPGARPHFPVDRRAPLTAFEEIAGQYPVFRILI</sequence>
<dbReference type="GO" id="GO:0016491">
    <property type="term" value="F:oxidoreductase activity"/>
    <property type="evidence" value="ECO:0007669"/>
    <property type="project" value="InterPro"/>
</dbReference>
<evidence type="ECO:0000313" key="1">
    <source>
        <dbReference type="EMBL" id="TWD82512.1"/>
    </source>
</evidence>
<dbReference type="InterPro" id="IPR004378">
    <property type="entry name" value="F420H2_quin_Rdtase"/>
</dbReference>
<proteinExistence type="predicted"/>
<comment type="caution">
    <text evidence="1">The sequence shown here is derived from an EMBL/GenBank/DDBJ whole genome shotgun (WGS) entry which is preliminary data.</text>
</comment>
<dbReference type="OrthoDB" id="5186446at2"/>
<name>A0A561BUP9_9ACTN</name>
<evidence type="ECO:0000313" key="2">
    <source>
        <dbReference type="Proteomes" id="UP000318380"/>
    </source>
</evidence>
<dbReference type="InterPro" id="IPR012349">
    <property type="entry name" value="Split_barrel_FMN-bd"/>
</dbReference>
<dbReference type="AlphaFoldDB" id="A0A561BUP9"/>
<reference evidence="1 2" key="1">
    <citation type="submission" date="2019-06" db="EMBL/GenBank/DDBJ databases">
        <title>Sequencing the genomes of 1000 actinobacteria strains.</title>
        <authorList>
            <person name="Klenk H.-P."/>
        </authorList>
    </citation>
    <scope>NUCLEOTIDE SEQUENCE [LARGE SCALE GENOMIC DNA]</scope>
    <source>
        <strain evidence="1 2">DSM 24683</strain>
    </source>
</reference>
<organism evidence="1 2">
    <name type="scientific">Kribbella amoyensis</name>
    <dbReference type="NCBI Taxonomy" id="996641"/>
    <lineage>
        <taxon>Bacteria</taxon>
        <taxon>Bacillati</taxon>
        <taxon>Actinomycetota</taxon>
        <taxon>Actinomycetes</taxon>
        <taxon>Propionibacteriales</taxon>
        <taxon>Kribbellaceae</taxon>
        <taxon>Kribbella</taxon>
    </lineage>
</organism>
<dbReference type="Gene3D" id="2.30.110.10">
    <property type="entry name" value="Electron Transport, Fmn-binding Protein, Chain A"/>
    <property type="match status" value="1"/>
</dbReference>
<dbReference type="EMBL" id="VIVK01000001">
    <property type="protein sequence ID" value="TWD82512.1"/>
    <property type="molecule type" value="Genomic_DNA"/>
</dbReference>
<keyword evidence="2" id="KW-1185">Reference proteome</keyword>
<accession>A0A561BUP9</accession>
<gene>
    <name evidence="1" type="ORF">FB561_3645</name>
</gene>
<protein>
    <submittedName>
        <fullName evidence="1">Deazaflavin-dependent oxidoreductase (Nitroreductase family)</fullName>
    </submittedName>
</protein>